<dbReference type="CDD" id="cd06558">
    <property type="entry name" value="crotonase-like"/>
    <property type="match status" value="1"/>
</dbReference>
<dbReference type="PANTHER" id="PTHR11941">
    <property type="entry name" value="ENOYL-COA HYDRATASE-RELATED"/>
    <property type="match status" value="1"/>
</dbReference>
<keyword evidence="3" id="KW-0413">Isomerase</keyword>
<dbReference type="PANTHER" id="PTHR11941:SF130">
    <property type="entry name" value="ENOYL-COA HYDRATASE ECHA12-RELATED"/>
    <property type="match status" value="1"/>
</dbReference>
<dbReference type="GO" id="GO:0006635">
    <property type="term" value="P:fatty acid beta-oxidation"/>
    <property type="evidence" value="ECO:0007669"/>
    <property type="project" value="TreeGrafter"/>
</dbReference>
<dbReference type="Proteomes" id="UP000502996">
    <property type="component" value="Chromosome"/>
</dbReference>
<organism evidence="3 4">
    <name type="scientific">Nocardioides anomalus</name>
    <dbReference type="NCBI Taxonomy" id="2712223"/>
    <lineage>
        <taxon>Bacteria</taxon>
        <taxon>Bacillati</taxon>
        <taxon>Actinomycetota</taxon>
        <taxon>Actinomycetes</taxon>
        <taxon>Propionibacteriales</taxon>
        <taxon>Nocardioidaceae</taxon>
        <taxon>Nocardioides</taxon>
    </lineage>
</organism>
<keyword evidence="2" id="KW-0456">Lyase</keyword>
<proteinExistence type="inferred from homology"/>
<sequence>MRLEHAGPGVRILTLDRAVRLNALTDALVRALGAALDEVAADRDCHCLVLTGAGRAFSAGLDLEDYGDSERVATLGTPLAELERQRELAALSLRLHRMPQTVVAAVNGPAAGGGFALVCASDLRIAARSARFGVSFIRAGFSACDLGVSWLLPRLVGAARAHELMLTGRLFDADEAREIGLVLDVVDDDALLDAALAKAAQVALNPPASVQLTKQGMWLALEVPSLEAAIELENRQQVLAGLTADRHEATAAFLEKRPPHYQHR</sequence>
<dbReference type="Gene3D" id="3.90.226.10">
    <property type="entry name" value="2-enoyl-CoA Hydratase, Chain A, domain 1"/>
    <property type="match status" value="1"/>
</dbReference>
<evidence type="ECO:0000313" key="4">
    <source>
        <dbReference type="Proteomes" id="UP000502996"/>
    </source>
</evidence>
<dbReference type="InterPro" id="IPR001753">
    <property type="entry name" value="Enoyl-CoA_hydra/iso"/>
</dbReference>
<dbReference type="Gene3D" id="1.10.12.10">
    <property type="entry name" value="Lyase 2-enoyl-coa Hydratase, Chain A, domain 2"/>
    <property type="match status" value="1"/>
</dbReference>
<comment type="similarity">
    <text evidence="1">Belongs to the enoyl-CoA hydratase/isomerase family.</text>
</comment>
<accession>A0A6G6WLF0</accession>
<dbReference type="KEGG" id="nano:G5V58_14030"/>
<gene>
    <name evidence="3" type="ORF">G5V58_14030</name>
</gene>
<dbReference type="EMBL" id="CP049257">
    <property type="protein sequence ID" value="QIG45977.1"/>
    <property type="molecule type" value="Genomic_DNA"/>
</dbReference>
<evidence type="ECO:0000256" key="2">
    <source>
        <dbReference type="ARBA" id="ARBA00023239"/>
    </source>
</evidence>
<dbReference type="Pfam" id="PF00378">
    <property type="entry name" value="ECH_1"/>
    <property type="match status" value="1"/>
</dbReference>
<evidence type="ECO:0000313" key="3">
    <source>
        <dbReference type="EMBL" id="QIG45977.1"/>
    </source>
</evidence>
<evidence type="ECO:0000256" key="1">
    <source>
        <dbReference type="ARBA" id="ARBA00005254"/>
    </source>
</evidence>
<dbReference type="GO" id="GO:0016853">
    <property type="term" value="F:isomerase activity"/>
    <property type="evidence" value="ECO:0007669"/>
    <property type="project" value="UniProtKB-KW"/>
</dbReference>
<reference evidence="3 4" key="1">
    <citation type="submission" date="2020-02" db="EMBL/GenBank/DDBJ databases">
        <title>Full genome sequence of Nocardioides sp. R-3366.</title>
        <authorList>
            <person name="Im W.-T."/>
        </authorList>
    </citation>
    <scope>NUCLEOTIDE SEQUENCE [LARGE SCALE GENOMIC DNA]</scope>
    <source>
        <strain evidence="3 4">R-3366</strain>
    </source>
</reference>
<dbReference type="AlphaFoldDB" id="A0A6G6WLF0"/>
<name>A0A6G6WLF0_9ACTN</name>
<dbReference type="GO" id="GO:0016829">
    <property type="term" value="F:lyase activity"/>
    <property type="evidence" value="ECO:0007669"/>
    <property type="project" value="UniProtKB-KW"/>
</dbReference>
<protein>
    <submittedName>
        <fullName evidence="3">Enoyl-CoA hydratase/isomerase family protein</fullName>
    </submittedName>
</protein>
<dbReference type="InterPro" id="IPR029045">
    <property type="entry name" value="ClpP/crotonase-like_dom_sf"/>
</dbReference>
<keyword evidence="4" id="KW-1185">Reference proteome</keyword>
<dbReference type="SUPFAM" id="SSF52096">
    <property type="entry name" value="ClpP/crotonase"/>
    <property type="match status" value="1"/>
</dbReference>
<dbReference type="InterPro" id="IPR014748">
    <property type="entry name" value="Enoyl-CoA_hydra_C"/>
</dbReference>